<protein>
    <submittedName>
        <fullName evidence="2">Uncharacterized protein</fullName>
    </submittedName>
</protein>
<reference evidence="2" key="2">
    <citation type="submission" date="2021-04" db="EMBL/GenBank/DDBJ databases">
        <authorList>
            <person name="Gilroy R."/>
        </authorList>
    </citation>
    <scope>NUCLEOTIDE SEQUENCE</scope>
    <source>
        <strain evidence="2">14975</strain>
    </source>
</reference>
<feature type="transmembrane region" description="Helical" evidence="1">
    <location>
        <begin position="39"/>
        <end position="61"/>
    </location>
</feature>
<feature type="transmembrane region" description="Helical" evidence="1">
    <location>
        <begin position="73"/>
        <end position="90"/>
    </location>
</feature>
<evidence type="ECO:0000256" key="1">
    <source>
        <dbReference type="SAM" id="Phobius"/>
    </source>
</evidence>
<sequence>MEDPDDFNRFSSSDCAGAIVMMGAVPTVLVYVFGDHDVLLSAGIMAAFLVLAAVVWVLAAVTRWRFIPVLVNWLGNLLAILYIILFFHMWPY</sequence>
<evidence type="ECO:0000313" key="3">
    <source>
        <dbReference type="Proteomes" id="UP000823964"/>
    </source>
</evidence>
<evidence type="ECO:0000313" key="2">
    <source>
        <dbReference type="EMBL" id="HIX19179.1"/>
    </source>
</evidence>
<accession>A0A9D1VA22</accession>
<organism evidence="2 3">
    <name type="scientific">Candidatus Akkermansia intestinigallinarum</name>
    <dbReference type="NCBI Taxonomy" id="2838431"/>
    <lineage>
        <taxon>Bacteria</taxon>
        <taxon>Pseudomonadati</taxon>
        <taxon>Verrucomicrobiota</taxon>
        <taxon>Verrucomicrobiia</taxon>
        <taxon>Verrucomicrobiales</taxon>
        <taxon>Akkermansiaceae</taxon>
        <taxon>Akkermansia</taxon>
    </lineage>
</organism>
<dbReference type="AlphaFoldDB" id="A0A9D1VA22"/>
<keyword evidence="1" id="KW-1133">Transmembrane helix</keyword>
<dbReference type="EMBL" id="DXFQ01000014">
    <property type="protein sequence ID" value="HIX19179.1"/>
    <property type="molecule type" value="Genomic_DNA"/>
</dbReference>
<dbReference type="Proteomes" id="UP000823964">
    <property type="component" value="Unassembled WGS sequence"/>
</dbReference>
<reference evidence="2" key="1">
    <citation type="journal article" date="2021" name="PeerJ">
        <title>Extensive microbial diversity within the chicken gut microbiome revealed by metagenomics and culture.</title>
        <authorList>
            <person name="Gilroy R."/>
            <person name="Ravi A."/>
            <person name="Getino M."/>
            <person name="Pursley I."/>
            <person name="Horton D.L."/>
            <person name="Alikhan N.F."/>
            <person name="Baker D."/>
            <person name="Gharbi K."/>
            <person name="Hall N."/>
            <person name="Watson M."/>
            <person name="Adriaenssens E.M."/>
            <person name="Foster-Nyarko E."/>
            <person name="Jarju S."/>
            <person name="Secka A."/>
            <person name="Antonio M."/>
            <person name="Oren A."/>
            <person name="Chaudhuri R.R."/>
            <person name="La Ragione R."/>
            <person name="Hildebrand F."/>
            <person name="Pallen M.J."/>
        </authorList>
    </citation>
    <scope>NUCLEOTIDE SEQUENCE</scope>
    <source>
        <strain evidence="2">14975</strain>
    </source>
</reference>
<proteinExistence type="predicted"/>
<gene>
    <name evidence="2" type="ORF">H9862_01085</name>
</gene>
<feature type="transmembrane region" description="Helical" evidence="1">
    <location>
        <begin position="12"/>
        <end position="33"/>
    </location>
</feature>
<comment type="caution">
    <text evidence="2">The sequence shown here is derived from an EMBL/GenBank/DDBJ whole genome shotgun (WGS) entry which is preliminary data.</text>
</comment>
<keyword evidence="1" id="KW-0812">Transmembrane</keyword>
<name>A0A9D1VA22_9BACT</name>
<keyword evidence="1" id="KW-0472">Membrane</keyword>